<feature type="domain" description="PTS EIIB type-2" evidence="2">
    <location>
        <begin position="1"/>
        <end position="89"/>
    </location>
</feature>
<evidence type="ECO:0000256" key="1">
    <source>
        <dbReference type="ARBA" id="ARBA00022679"/>
    </source>
</evidence>
<keyword evidence="1" id="KW-0808">Transferase</keyword>
<protein>
    <submittedName>
        <fullName evidence="3">PTS system IIB component, L-Asc family</fullName>
    </submittedName>
</protein>
<name>A0A1I5Z6D0_9BACI</name>
<dbReference type="GO" id="GO:0009401">
    <property type="term" value="P:phosphoenolpyruvate-dependent sugar phosphotransferase system"/>
    <property type="evidence" value="ECO:0007669"/>
    <property type="project" value="InterPro"/>
</dbReference>
<dbReference type="AlphaFoldDB" id="A0A1I5Z6D0"/>
<dbReference type="InterPro" id="IPR003501">
    <property type="entry name" value="PTS_EIIB_2/3"/>
</dbReference>
<dbReference type="OrthoDB" id="6603449at2"/>
<dbReference type="EMBL" id="FOXU01000004">
    <property type="protein sequence ID" value="SFQ52018.1"/>
    <property type="molecule type" value="Genomic_DNA"/>
</dbReference>
<evidence type="ECO:0000313" key="4">
    <source>
        <dbReference type="Proteomes" id="UP000198734"/>
    </source>
</evidence>
<dbReference type="RefSeq" id="WP_093537172.1">
    <property type="nucleotide sequence ID" value="NZ_CP183885.1"/>
</dbReference>
<dbReference type="InterPro" id="IPR013011">
    <property type="entry name" value="PTS_EIIB_2"/>
</dbReference>
<dbReference type="Gene3D" id="3.40.50.2300">
    <property type="match status" value="1"/>
</dbReference>
<dbReference type="Pfam" id="PF02302">
    <property type="entry name" value="PTS_IIB"/>
    <property type="match status" value="1"/>
</dbReference>
<evidence type="ECO:0000313" key="3">
    <source>
        <dbReference type="EMBL" id="SFQ52018.1"/>
    </source>
</evidence>
<gene>
    <name evidence="3" type="ORF">SAMN05421670_2439</name>
</gene>
<proteinExistence type="predicted"/>
<keyword evidence="4" id="KW-1185">Reference proteome</keyword>
<dbReference type="Proteomes" id="UP000198734">
    <property type="component" value="Unassembled WGS sequence"/>
</dbReference>
<dbReference type="GO" id="GO:0008982">
    <property type="term" value="F:protein-N(PI)-phosphohistidine-sugar phosphotransferase activity"/>
    <property type="evidence" value="ECO:0007669"/>
    <property type="project" value="InterPro"/>
</dbReference>
<organism evidence="3 4">
    <name type="scientific">Psychrobacillus psychrotolerans</name>
    <dbReference type="NCBI Taxonomy" id="126156"/>
    <lineage>
        <taxon>Bacteria</taxon>
        <taxon>Bacillati</taxon>
        <taxon>Bacillota</taxon>
        <taxon>Bacilli</taxon>
        <taxon>Bacillales</taxon>
        <taxon>Bacillaceae</taxon>
        <taxon>Psychrobacillus</taxon>
    </lineage>
</organism>
<accession>A0A1I5Z6D0</accession>
<evidence type="ECO:0000259" key="2">
    <source>
        <dbReference type="PROSITE" id="PS51099"/>
    </source>
</evidence>
<dbReference type="SUPFAM" id="SSF52794">
    <property type="entry name" value="PTS system IIB component-like"/>
    <property type="match status" value="1"/>
</dbReference>
<sequence>MKILAVCGMGFGSSMMLKMTIEKILKEKGITADVETADFTTASSIYADFIFTNEEFAKQLEGGKVKVVSVKNIADLNEVRGALESVLNT</sequence>
<dbReference type="PROSITE" id="PS51099">
    <property type="entry name" value="PTS_EIIB_TYPE_2"/>
    <property type="match status" value="1"/>
</dbReference>
<dbReference type="InterPro" id="IPR036095">
    <property type="entry name" value="PTS_EIIB-like_sf"/>
</dbReference>
<reference evidence="4" key="1">
    <citation type="submission" date="2016-10" db="EMBL/GenBank/DDBJ databases">
        <authorList>
            <person name="Varghese N."/>
            <person name="Submissions S."/>
        </authorList>
    </citation>
    <scope>NUCLEOTIDE SEQUENCE [LARGE SCALE GENOMIC DNA]</scope>
    <source>
        <strain evidence="4">DSM 11706</strain>
    </source>
</reference>
<dbReference type="CDD" id="cd05563">
    <property type="entry name" value="PTS_IIB_ascorbate"/>
    <property type="match status" value="1"/>
</dbReference>
<dbReference type="STRING" id="126156.SAMN05421670_2439"/>